<dbReference type="Proteomes" id="UP001630127">
    <property type="component" value="Unassembled WGS sequence"/>
</dbReference>
<sequence>MDVVSRQAGEEHIALTTINILWQIWKARNANTFRDETTKANTQVNRACCEWQDYEDTLKINTDVAIDVEKNKAG</sequence>
<proteinExistence type="predicted"/>
<organism evidence="1 2">
    <name type="scientific">Cinchona calisaya</name>
    <dbReference type="NCBI Taxonomy" id="153742"/>
    <lineage>
        <taxon>Eukaryota</taxon>
        <taxon>Viridiplantae</taxon>
        <taxon>Streptophyta</taxon>
        <taxon>Embryophyta</taxon>
        <taxon>Tracheophyta</taxon>
        <taxon>Spermatophyta</taxon>
        <taxon>Magnoliopsida</taxon>
        <taxon>eudicotyledons</taxon>
        <taxon>Gunneridae</taxon>
        <taxon>Pentapetalae</taxon>
        <taxon>asterids</taxon>
        <taxon>lamiids</taxon>
        <taxon>Gentianales</taxon>
        <taxon>Rubiaceae</taxon>
        <taxon>Cinchonoideae</taxon>
        <taxon>Cinchoneae</taxon>
        <taxon>Cinchona</taxon>
    </lineage>
</organism>
<dbReference type="AlphaFoldDB" id="A0ABD2Z4Z1"/>
<accession>A0ABD2Z4Z1</accession>
<name>A0ABD2Z4Z1_9GENT</name>
<evidence type="ECO:0000313" key="2">
    <source>
        <dbReference type="Proteomes" id="UP001630127"/>
    </source>
</evidence>
<comment type="caution">
    <text evidence="1">The sequence shown here is derived from an EMBL/GenBank/DDBJ whole genome shotgun (WGS) entry which is preliminary data.</text>
</comment>
<dbReference type="EMBL" id="JBJUIK010000011">
    <property type="protein sequence ID" value="KAL3513442.1"/>
    <property type="molecule type" value="Genomic_DNA"/>
</dbReference>
<reference evidence="1 2" key="1">
    <citation type="submission" date="2024-11" db="EMBL/GenBank/DDBJ databases">
        <title>A near-complete genome assembly of Cinchona calisaya.</title>
        <authorList>
            <person name="Lian D.C."/>
            <person name="Zhao X.W."/>
            <person name="Wei L."/>
        </authorList>
    </citation>
    <scope>NUCLEOTIDE SEQUENCE [LARGE SCALE GENOMIC DNA]</scope>
    <source>
        <tissue evidence="1">Nenye</tissue>
    </source>
</reference>
<evidence type="ECO:0000313" key="1">
    <source>
        <dbReference type="EMBL" id="KAL3513442.1"/>
    </source>
</evidence>
<gene>
    <name evidence="1" type="ORF">ACH5RR_026159</name>
</gene>
<keyword evidence="2" id="KW-1185">Reference proteome</keyword>
<protein>
    <submittedName>
        <fullName evidence="1">Uncharacterized protein</fullName>
    </submittedName>
</protein>